<accession>A0ABN1MP37</accession>
<gene>
    <name evidence="1" type="ORF">GCM10009118_14300</name>
</gene>
<keyword evidence="2" id="KW-1185">Reference proteome</keyword>
<dbReference type="PANTHER" id="PTHR32305:SF15">
    <property type="entry name" value="PROTEIN RHSA-RELATED"/>
    <property type="match status" value="1"/>
</dbReference>
<dbReference type="RefSeq" id="WP_343786044.1">
    <property type="nucleotide sequence ID" value="NZ_BAAAFH010000007.1"/>
</dbReference>
<reference evidence="1 2" key="1">
    <citation type="journal article" date="2019" name="Int. J. Syst. Evol. Microbiol.">
        <title>The Global Catalogue of Microorganisms (GCM) 10K type strain sequencing project: providing services to taxonomists for standard genome sequencing and annotation.</title>
        <authorList>
            <consortium name="The Broad Institute Genomics Platform"/>
            <consortium name="The Broad Institute Genome Sequencing Center for Infectious Disease"/>
            <person name="Wu L."/>
            <person name="Ma J."/>
        </authorList>
    </citation>
    <scope>NUCLEOTIDE SEQUENCE [LARGE SCALE GENOMIC DNA]</scope>
    <source>
        <strain evidence="1 2">JCM 16083</strain>
    </source>
</reference>
<dbReference type="InterPro" id="IPR023346">
    <property type="entry name" value="Lysozyme-like_dom_sf"/>
</dbReference>
<dbReference type="PANTHER" id="PTHR32305">
    <property type="match status" value="1"/>
</dbReference>
<dbReference type="Gene3D" id="2.180.10.10">
    <property type="entry name" value="RHS repeat-associated core"/>
    <property type="match status" value="1"/>
</dbReference>
<dbReference type="SUPFAM" id="SSF53955">
    <property type="entry name" value="Lysozyme-like"/>
    <property type="match status" value="1"/>
</dbReference>
<dbReference type="EMBL" id="BAAAFH010000007">
    <property type="protein sequence ID" value="GAA0875022.1"/>
    <property type="molecule type" value="Genomic_DNA"/>
</dbReference>
<dbReference type="Proteomes" id="UP001501126">
    <property type="component" value="Unassembled WGS sequence"/>
</dbReference>
<sequence>MIHSIHEKYDVRDRMYIQSSELMYYQLYYDDQSVGTDSWGEPVAQSFNHNGTINGTRTVYNWDHTTMPSTTGMEGALLYGYQYDRLNRLLRADAIVEDYVATQSGSNLYNCYGIGDVNVNYDPVGNIRQILRTLPETYAMGTLQLQHLNFAVGSTHNQVSEVTDLFTGPRVFTYDVNGNLISDSKNGVLQTDIGRSSYPYQLKGIHPATSESIQYTYLYDTDDSRIFKRVEKGSALQMEYYLKDIGVYNMTSDKWTYFVQGDDRIAKVFPQNYQSPGQNAANTDLKVSQGMANFYEYDHLGNTRIVYSVRDIHNGTTNFDIHFAADYYPYGKTLRYFETAAFEEKFLTTQHERDRETGFDYRGARYYDSDLGRFLSLDPLAAKFPEWSAYNYVLGNPISFIDPDGRAPVGDYYTLSGLWLGSDGEDDNKAYVVTGFCEDTDPDAYNFSASSLKEMRNGSHSGGLKATDIGMTNEELNYRVILSIIRTTEGHGNPLGYDSQFGNNKISNYDDHPKKVITRWGDSSSAAGAYQFLSGTWESHSSKLGLSDFSPSNQDLAALSEIRMVKGVSELIKNGSYEQAVTKLSGKWTSLPNGRHQWKPNVNYLFMRYRANELSNKSLIASPKGSLIK</sequence>
<protein>
    <recommendedName>
        <fullName evidence="3">Lysozyme</fullName>
    </recommendedName>
</protein>
<proteinExistence type="predicted"/>
<dbReference type="InterPro" id="IPR050708">
    <property type="entry name" value="T6SS_VgrG/RHS"/>
</dbReference>
<dbReference type="InterPro" id="IPR022385">
    <property type="entry name" value="Rhs_assc_core"/>
</dbReference>
<organism evidence="1 2">
    <name type="scientific">Wandonia haliotis</name>
    <dbReference type="NCBI Taxonomy" id="574963"/>
    <lineage>
        <taxon>Bacteria</taxon>
        <taxon>Pseudomonadati</taxon>
        <taxon>Bacteroidota</taxon>
        <taxon>Flavobacteriia</taxon>
        <taxon>Flavobacteriales</taxon>
        <taxon>Crocinitomicaceae</taxon>
        <taxon>Wandonia</taxon>
    </lineage>
</organism>
<comment type="caution">
    <text evidence="1">The sequence shown here is derived from an EMBL/GenBank/DDBJ whole genome shotgun (WGS) entry which is preliminary data.</text>
</comment>
<evidence type="ECO:0000313" key="1">
    <source>
        <dbReference type="EMBL" id="GAA0875022.1"/>
    </source>
</evidence>
<evidence type="ECO:0000313" key="2">
    <source>
        <dbReference type="Proteomes" id="UP001501126"/>
    </source>
</evidence>
<evidence type="ECO:0008006" key="3">
    <source>
        <dbReference type="Google" id="ProtNLM"/>
    </source>
</evidence>
<dbReference type="Gene3D" id="1.10.530.10">
    <property type="match status" value="1"/>
</dbReference>
<name>A0ABN1MP37_9FLAO</name>
<dbReference type="NCBIfam" id="TIGR03696">
    <property type="entry name" value="Rhs_assc_core"/>
    <property type="match status" value="1"/>
</dbReference>